<keyword evidence="6 7" id="KW-0472">Membrane</keyword>
<evidence type="ECO:0000313" key="8">
    <source>
        <dbReference type="EMBL" id="MBT1071283.1"/>
    </source>
</evidence>
<keyword evidence="2" id="KW-0813">Transport</keyword>
<evidence type="ECO:0000256" key="6">
    <source>
        <dbReference type="ARBA" id="ARBA00023136"/>
    </source>
</evidence>
<proteinExistence type="predicted"/>
<dbReference type="PANTHER" id="PTHR30509:SF9">
    <property type="entry name" value="MULTIDRUG RESISTANCE PROTEIN MDTO"/>
    <property type="match status" value="1"/>
</dbReference>
<feature type="transmembrane region" description="Helical" evidence="7">
    <location>
        <begin position="403"/>
        <end position="421"/>
    </location>
</feature>
<feature type="transmembrane region" description="Helical" evidence="7">
    <location>
        <begin position="352"/>
        <end position="369"/>
    </location>
</feature>
<evidence type="ECO:0000256" key="2">
    <source>
        <dbReference type="ARBA" id="ARBA00022448"/>
    </source>
</evidence>
<feature type="transmembrane region" description="Helical" evidence="7">
    <location>
        <begin position="144"/>
        <end position="163"/>
    </location>
</feature>
<keyword evidence="4 7" id="KW-0812">Transmembrane</keyword>
<dbReference type="RefSeq" id="WP_214296996.1">
    <property type="nucleotide sequence ID" value="NZ_JAHDYS010000004.1"/>
</dbReference>
<accession>A0ABS5U6J7</accession>
<dbReference type="Pfam" id="PF04632">
    <property type="entry name" value="FUSC"/>
    <property type="match status" value="1"/>
</dbReference>
<dbReference type="Proteomes" id="UP000784128">
    <property type="component" value="Unassembled WGS sequence"/>
</dbReference>
<evidence type="ECO:0000256" key="4">
    <source>
        <dbReference type="ARBA" id="ARBA00022692"/>
    </source>
</evidence>
<feature type="transmembrane region" description="Helical" evidence="7">
    <location>
        <begin position="20"/>
        <end position="37"/>
    </location>
</feature>
<feature type="transmembrane region" description="Helical" evidence="7">
    <location>
        <begin position="427"/>
        <end position="445"/>
    </location>
</feature>
<reference evidence="8 9" key="1">
    <citation type="submission" date="2021-05" db="EMBL/GenBank/DDBJ databases">
        <title>The draft genome of Geobacter chapellei DSM 13688.</title>
        <authorList>
            <person name="Xu Z."/>
            <person name="Masuda Y."/>
            <person name="Itoh H."/>
            <person name="Senoo K."/>
        </authorList>
    </citation>
    <scope>NUCLEOTIDE SEQUENCE [LARGE SCALE GENOMIC DNA]</scope>
    <source>
        <strain evidence="8 9">DSM 13688</strain>
    </source>
</reference>
<name>A0ABS5U6J7_9BACT</name>
<keyword evidence="3" id="KW-1003">Cell membrane</keyword>
<feature type="transmembrane region" description="Helical" evidence="7">
    <location>
        <begin position="478"/>
        <end position="500"/>
    </location>
</feature>
<dbReference type="PANTHER" id="PTHR30509">
    <property type="entry name" value="P-HYDROXYBENZOIC ACID EFFLUX PUMP SUBUNIT-RELATED"/>
    <property type="match status" value="1"/>
</dbReference>
<evidence type="ECO:0000313" key="9">
    <source>
        <dbReference type="Proteomes" id="UP000784128"/>
    </source>
</evidence>
<evidence type="ECO:0000256" key="5">
    <source>
        <dbReference type="ARBA" id="ARBA00022989"/>
    </source>
</evidence>
<evidence type="ECO:0000256" key="1">
    <source>
        <dbReference type="ARBA" id="ARBA00004651"/>
    </source>
</evidence>
<organism evidence="8 9">
    <name type="scientific">Pelotalea chapellei</name>
    <dbReference type="NCBI Taxonomy" id="44671"/>
    <lineage>
        <taxon>Bacteria</taxon>
        <taxon>Pseudomonadati</taxon>
        <taxon>Thermodesulfobacteriota</taxon>
        <taxon>Desulfuromonadia</taxon>
        <taxon>Geobacterales</taxon>
        <taxon>Geobacteraceae</taxon>
        <taxon>Pelotalea</taxon>
    </lineage>
</organism>
<keyword evidence="5 7" id="KW-1133">Transmembrane helix</keyword>
<dbReference type="InterPro" id="IPR006726">
    <property type="entry name" value="PHBA_efflux_AaeB/fusaric-R"/>
</dbReference>
<feature type="transmembrane region" description="Helical" evidence="7">
    <location>
        <begin position="115"/>
        <end position="132"/>
    </location>
</feature>
<evidence type="ECO:0000256" key="7">
    <source>
        <dbReference type="SAM" id="Phobius"/>
    </source>
</evidence>
<protein>
    <submittedName>
        <fullName evidence="8">FUSC family protein</fullName>
    </submittedName>
</protein>
<keyword evidence="9" id="KW-1185">Reference proteome</keyword>
<comment type="caution">
    <text evidence="8">The sequence shown here is derived from an EMBL/GenBank/DDBJ whole genome shotgun (WGS) entry which is preliminary data.</text>
</comment>
<evidence type="ECO:0000256" key="3">
    <source>
        <dbReference type="ARBA" id="ARBA00022475"/>
    </source>
</evidence>
<feature type="transmembrane region" description="Helical" evidence="7">
    <location>
        <begin position="89"/>
        <end position="108"/>
    </location>
</feature>
<feature type="transmembrane region" description="Helical" evidence="7">
    <location>
        <begin position="65"/>
        <end position="83"/>
    </location>
</feature>
<dbReference type="EMBL" id="JAHDYS010000004">
    <property type="protein sequence ID" value="MBT1071283.1"/>
    <property type="molecule type" value="Genomic_DNA"/>
</dbReference>
<gene>
    <name evidence="8" type="ORF">KJB30_05790</name>
</gene>
<comment type="subcellular location">
    <subcellularLocation>
        <location evidence="1">Cell membrane</location>
        <topology evidence="1">Multi-pass membrane protein</topology>
    </subcellularLocation>
</comment>
<sequence length="664" mass="72548">MMHRNLQLLFRREWPHLVLAARGTVAAIAALAVAVLLKLECPYWAAMTALIVIQPTRGLLLEKSFYRLIGTAAGSVAGMMMLLSSRSPAMLTILLALWLGACVGAGNLQYGLRSYGAMVAACTGAVIAMAGYNNPPHLHDLVFGRIACIVIGIVISTTVTLLFSHGRSKRELLDRLRRVTIQNIEWVALLVRGGNDKELIALRQELLVEIADIEGTVDAAWAGSLDLKRRKRHIRDLIVSLLTLLEAGKLAGDHLVRQDSRLAPWRGSLARHLEDVALHLAEQGSTRPDITEMRLVLSETSIRAPLLGETLGELINALQLVMDEWDTTTPQIERPASTRFVRHRDWQEAGRAAIRAAAAISAVGIVWHMTGWDGAPLMMMATSIMVSIFSTHDRPSVMLSHIFRGASLGVAAAFLCRLFLLPGTSNTLTQAVIIVPFLMVGIVALSHRRTALGAMDYLLFFLFVMQPGLPAVPPPSSFVAGGFACLGGIAVAILAFRFLLPIDPARRLRSIMIAIVHDLNSMAAADSLLLVEKCRARTHHRVLRMLANARKLDEDLNPIVEGGLATLAIGRYLQRLREAERADGIPPEALGAIRESMLKLIAAIPQTREILSILEDVSTTLSRAVEANHANYDSSVQAALLHIRDEQPPAQLPFVTRKNCQCHT</sequence>